<evidence type="ECO:0000256" key="5">
    <source>
        <dbReference type="ARBA" id="ARBA00022617"/>
    </source>
</evidence>
<comment type="cofactor">
    <cofactor evidence="1 13">
        <name>heme</name>
        <dbReference type="ChEBI" id="CHEBI:30413"/>
    </cofactor>
</comment>
<evidence type="ECO:0000256" key="6">
    <source>
        <dbReference type="ARBA" id="ARBA00022692"/>
    </source>
</evidence>
<dbReference type="InterPro" id="IPR036396">
    <property type="entry name" value="Cyt_P450_sf"/>
</dbReference>
<evidence type="ECO:0000256" key="14">
    <source>
        <dbReference type="SAM" id="Phobius"/>
    </source>
</evidence>
<keyword evidence="10 13" id="KW-0408">Iron</keyword>
<evidence type="ECO:0000256" key="1">
    <source>
        <dbReference type="ARBA" id="ARBA00001971"/>
    </source>
</evidence>
<accession>A0A6A6X0H6</accession>
<keyword evidence="5 13" id="KW-0349">Heme</keyword>
<dbReference type="PRINTS" id="PR00465">
    <property type="entry name" value="EP450IV"/>
</dbReference>
<keyword evidence="16" id="KW-1185">Reference proteome</keyword>
<dbReference type="GO" id="GO:0016020">
    <property type="term" value="C:membrane"/>
    <property type="evidence" value="ECO:0007669"/>
    <property type="project" value="UniProtKB-SubCell"/>
</dbReference>
<evidence type="ECO:0000256" key="4">
    <source>
        <dbReference type="ARBA" id="ARBA00010617"/>
    </source>
</evidence>
<dbReference type="CDD" id="cd11041">
    <property type="entry name" value="CYP503A1-like"/>
    <property type="match status" value="1"/>
</dbReference>
<comment type="pathway">
    <text evidence="3">Mycotoxin biosynthesis.</text>
</comment>
<evidence type="ECO:0000256" key="13">
    <source>
        <dbReference type="PIRSR" id="PIRSR602403-1"/>
    </source>
</evidence>
<dbReference type="GO" id="GO:0016705">
    <property type="term" value="F:oxidoreductase activity, acting on paired donors, with incorporation or reduction of molecular oxygen"/>
    <property type="evidence" value="ECO:0007669"/>
    <property type="project" value="InterPro"/>
</dbReference>
<evidence type="ECO:0000256" key="7">
    <source>
        <dbReference type="ARBA" id="ARBA00022723"/>
    </source>
</evidence>
<keyword evidence="11" id="KW-0503">Monooxygenase</keyword>
<dbReference type="Gene3D" id="1.10.630.10">
    <property type="entry name" value="Cytochrome P450"/>
    <property type="match status" value="1"/>
</dbReference>
<evidence type="ECO:0000256" key="12">
    <source>
        <dbReference type="ARBA" id="ARBA00023136"/>
    </source>
</evidence>
<keyword evidence="6 14" id="KW-0812">Transmembrane</keyword>
<proteinExistence type="inferred from homology"/>
<dbReference type="PANTHER" id="PTHR46206:SF5">
    <property type="entry name" value="P450, PUTATIVE (EUROFUNG)-RELATED"/>
    <property type="match status" value="1"/>
</dbReference>
<sequence>MNPQLFTSVGSLGPTRLAFGILAVVATVYLGVSLHQGGLKKLRRIVNDFSNGRYYKPWKAADNFTVLSTKKQIAELSEASVLSQKAVYADMFGFKHTMNGIDHNSLDHRVIRTRLYARLLHLNGPVYLDGLFPFLKEKLNATLQVELRKGRNVNGGLSIPVALTARRLSSKLMAVVFYGDVLASDEEFSAALLKYPKDMIKCMAAFQLTPSWMSPYMHAILTNRGEAMHKIQARLRDIMGTGRKSWTEPEKTKKLTIAHNMTEMTDDSDYWDPELLSQSLLGIWFAAAHQPWMFLDFILLELCARPEWQSAIQEELDTLAPSNYHELEKLPLLDSFIKETIRLNPLDQYAIRRKALEPYTFQSGAPSVPKGGTACVSAYDLMHDTQHYPSPNSFQGGRFVPKTKAAPQSKFTEISDKFPVWGYGSLACPGRFYASLIIKMIISEILTKYDMRLEKEKERTKWYWESFTMPYESTRVVLKDRHHA</sequence>
<dbReference type="EMBL" id="MU002119">
    <property type="protein sequence ID" value="KAF2789698.1"/>
    <property type="molecule type" value="Genomic_DNA"/>
</dbReference>
<dbReference type="GO" id="GO:0005506">
    <property type="term" value="F:iron ion binding"/>
    <property type="evidence" value="ECO:0007669"/>
    <property type="project" value="InterPro"/>
</dbReference>
<comment type="similarity">
    <text evidence="4">Belongs to the cytochrome P450 family.</text>
</comment>
<protein>
    <submittedName>
        <fullName evidence="15">Cytochrome P450</fullName>
    </submittedName>
</protein>
<gene>
    <name evidence="15" type="ORF">K505DRAFT_328045</name>
</gene>
<organism evidence="15 16">
    <name type="scientific">Melanomma pulvis-pyrius CBS 109.77</name>
    <dbReference type="NCBI Taxonomy" id="1314802"/>
    <lineage>
        <taxon>Eukaryota</taxon>
        <taxon>Fungi</taxon>
        <taxon>Dikarya</taxon>
        <taxon>Ascomycota</taxon>
        <taxon>Pezizomycotina</taxon>
        <taxon>Dothideomycetes</taxon>
        <taxon>Pleosporomycetidae</taxon>
        <taxon>Pleosporales</taxon>
        <taxon>Melanommataceae</taxon>
        <taxon>Melanomma</taxon>
    </lineage>
</organism>
<keyword evidence="12 14" id="KW-0472">Membrane</keyword>
<dbReference type="OrthoDB" id="1844152at2759"/>
<evidence type="ECO:0000313" key="15">
    <source>
        <dbReference type="EMBL" id="KAF2789698.1"/>
    </source>
</evidence>
<comment type="subcellular location">
    <subcellularLocation>
        <location evidence="2">Membrane</location>
    </subcellularLocation>
</comment>
<dbReference type="GO" id="GO:0020037">
    <property type="term" value="F:heme binding"/>
    <property type="evidence" value="ECO:0007669"/>
    <property type="project" value="InterPro"/>
</dbReference>
<evidence type="ECO:0000256" key="2">
    <source>
        <dbReference type="ARBA" id="ARBA00004370"/>
    </source>
</evidence>
<evidence type="ECO:0000256" key="9">
    <source>
        <dbReference type="ARBA" id="ARBA00023002"/>
    </source>
</evidence>
<dbReference type="InterPro" id="IPR001128">
    <property type="entry name" value="Cyt_P450"/>
</dbReference>
<evidence type="ECO:0000313" key="16">
    <source>
        <dbReference type="Proteomes" id="UP000799757"/>
    </source>
</evidence>
<dbReference type="Proteomes" id="UP000799757">
    <property type="component" value="Unassembled WGS sequence"/>
</dbReference>
<evidence type="ECO:0000256" key="10">
    <source>
        <dbReference type="ARBA" id="ARBA00023004"/>
    </source>
</evidence>
<dbReference type="Pfam" id="PF00067">
    <property type="entry name" value="p450"/>
    <property type="match status" value="1"/>
</dbReference>
<feature type="binding site" description="axial binding residue" evidence="13">
    <location>
        <position position="428"/>
    </location>
    <ligand>
        <name>heme</name>
        <dbReference type="ChEBI" id="CHEBI:30413"/>
    </ligand>
    <ligandPart>
        <name>Fe</name>
        <dbReference type="ChEBI" id="CHEBI:18248"/>
    </ligandPart>
</feature>
<dbReference type="AlphaFoldDB" id="A0A6A6X0H6"/>
<keyword evidence="7 13" id="KW-0479">Metal-binding</keyword>
<evidence type="ECO:0000256" key="11">
    <source>
        <dbReference type="ARBA" id="ARBA00023033"/>
    </source>
</evidence>
<feature type="transmembrane region" description="Helical" evidence="14">
    <location>
        <begin position="17"/>
        <end position="34"/>
    </location>
</feature>
<dbReference type="GO" id="GO:0004497">
    <property type="term" value="F:monooxygenase activity"/>
    <property type="evidence" value="ECO:0007669"/>
    <property type="project" value="UniProtKB-KW"/>
</dbReference>
<keyword evidence="9" id="KW-0560">Oxidoreductase</keyword>
<dbReference type="InterPro" id="IPR002403">
    <property type="entry name" value="Cyt_P450_E_grp-IV"/>
</dbReference>
<evidence type="ECO:0000256" key="8">
    <source>
        <dbReference type="ARBA" id="ARBA00022989"/>
    </source>
</evidence>
<reference evidence="15" key="1">
    <citation type="journal article" date="2020" name="Stud. Mycol.">
        <title>101 Dothideomycetes genomes: a test case for predicting lifestyles and emergence of pathogens.</title>
        <authorList>
            <person name="Haridas S."/>
            <person name="Albert R."/>
            <person name="Binder M."/>
            <person name="Bloem J."/>
            <person name="Labutti K."/>
            <person name="Salamov A."/>
            <person name="Andreopoulos B."/>
            <person name="Baker S."/>
            <person name="Barry K."/>
            <person name="Bills G."/>
            <person name="Bluhm B."/>
            <person name="Cannon C."/>
            <person name="Castanera R."/>
            <person name="Culley D."/>
            <person name="Daum C."/>
            <person name="Ezra D."/>
            <person name="Gonzalez J."/>
            <person name="Henrissat B."/>
            <person name="Kuo A."/>
            <person name="Liang C."/>
            <person name="Lipzen A."/>
            <person name="Lutzoni F."/>
            <person name="Magnuson J."/>
            <person name="Mondo S."/>
            <person name="Nolan M."/>
            <person name="Ohm R."/>
            <person name="Pangilinan J."/>
            <person name="Park H.-J."/>
            <person name="Ramirez L."/>
            <person name="Alfaro M."/>
            <person name="Sun H."/>
            <person name="Tritt A."/>
            <person name="Yoshinaga Y."/>
            <person name="Zwiers L.-H."/>
            <person name="Turgeon B."/>
            <person name="Goodwin S."/>
            <person name="Spatafora J."/>
            <person name="Crous P."/>
            <person name="Grigoriev I."/>
        </authorList>
    </citation>
    <scope>NUCLEOTIDE SEQUENCE</scope>
    <source>
        <strain evidence="15">CBS 109.77</strain>
    </source>
</reference>
<dbReference type="SUPFAM" id="SSF48264">
    <property type="entry name" value="Cytochrome P450"/>
    <property type="match status" value="1"/>
</dbReference>
<keyword evidence="8 14" id="KW-1133">Transmembrane helix</keyword>
<dbReference type="PANTHER" id="PTHR46206">
    <property type="entry name" value="CYTOCHROME P450"/>
    <property type="match status" value="1"/>
</dbReference>
<evidence type="ECO:0000256" key="3">
    <source>
        <dbReference type="ARBA" id="ARBA00004685"/>
    </source>
</evidence>
<name>A0A6A6X0H6_9PLEO</name>